<evidence type="ECO:0000256" key="7">
    <source>
        <dbReference type="HAMAP-Rule" id="MF_00227"/>
    </source>
</evidence>
<name>A0AAU7NW45_9GAMM</name>
<dbReference type="EC" id="3.1.26.5" evidence="7 8"/>
<dbReference type="EMBL" id="CP157743">
    <property type="protein sequence ID" value="XBS21188.1"/>
    <property type="molecule type" value="Genomic_DNA"/>
</dbReference>
<evidence type="ECO:0000256" key="3">
    <source>
        <dbReference type="ARBA" id="ARBA00022722"/>
    </source>
</evidence>
<dbReference type="Pfam" id="PF00825">
    <property type="entry name" value="Ribonuclease_P"/>
    <property type="match status" value="1"/>
</dbReference>
<dbReference type="InterPro" id="IPR020539">
    <property type="entry name" value="RNase_P_CS"/>
</dbReference>
<evidence type="ECO:0000313" key="9">
    <source>
        <dbReference type="EMBL" id="XBS21188.1"/>
    </source>
</evidence>
<evidence type="ECO:0000256" key="8">
    <source>
        <dbReference type="NCBIfam" id="TIGR00188"/>
    </source>
</evidence>
<dbReference type="PANTHER" id="PTHR33992:SF1">
    <property type="entry name" value="RIBONUCLEASE P PROTEIN COMPONENT"/>
    <property type="match status" value="1"/>
</dbReference>
<dbReference type="GO" id="GO:0004526">
    <property type="term" value="F:ribonuclease P activity"/>
    <property type="evidence" value="ECO:0007669"/>
    <property type="project" value="UniProtKB-UniRule"/>
</dbReference>
<sequence length="122" mass="14067">MSAEAYGFPVQLRLRTPADYKKVFANPVRSTDKYFTLLAIRNDLDHPRLGLAIAKKNIKKAVTRNLIKRTVRENFRLRQQELINIDIVVLARRDAAAAPPVVLRKSLERHWLKLVNRCDSCS</sequence>
<comment type="catalytic activity">
    <reaction evidence="7">
        <text>Endonucleolytic cleavage of RNA, removing 5'-extranucleotides from tRNA precursor.</text>
        <dbReference type="EC" id="3.1.26.5"/>
    </reaction>
</comment>
<evidence type="ECO:0000256" key="1">
    <source>
        <dbReference type="ARBA" id="ARBA00002663"/>
    </source>
</evidence>
<dbReference type="GO" id="GO:0000049">
    <property type="term" value="F:tRNA binding"/>
    <property type="evidence" value="ECO:0007669"/>
    <property type="project" value="UniProtKB-UniRule"/>
</dbReference>
<dbReference type="InterPro" id="IPR020568">
    <property type="entry name" value="Ribosomal_Su5_D2-typ_SF"/>
</dbReference>
<dbReference type="GO" id="GO:0042781">
    <property type="term" value="F:3'-tRNA processing endoribonuclease activity"/>
    <property type="evidence" value="ECO:0007669"/>
    <property type="project" value="TreeGrafter"/>
</dbReference>
<comment type="function">
    <text evidence="1 7">RNaseP catalyzes the removal of the 5'-leader sequence from pre-tRNA to produce the mature 5'-terminus. It can also cleave other RNA substrates such as 4.5S RNA. The protein component plays an auxiliary but essential role in vivo by binding to the 5'-leader sequence and broadening the substrate specificity of the ribozyme.</text>
</comment>
<keyword evidence="3 7" id="KW-0540">Nuclease</keyword>
<dbReference type="GO" id="GO:0001682">
    <property type="term" value="P:tRNA 5'-leader removal"/>
    <property type="evidence" value="ECO:0007669"/>
    <property type="project" value="UniProtKB-UniRule"/>
</dbReference>
<dbReference type="SUPFAM" id="SSF54211">
    <property type="entry name" value="Ribosomal protein S5 domain 2-like"/>
    <property type="match status" value="1"/>
</dbReference>
<comment type="similarity">
    <text evidence="7">Belongs to the RnpA family.</text>
</comment>
<dbReference type="GO" id="GO:0030677">
    <property type="term" value="C:ribonuclease P complex"/>
    <property type="evidence" value="ECO:0007669"/>
    <property type="project" value="TreeGrafter"/>
</dbReference>
<dbReference type="Gene3D" id="3.30.230.10">
    <property type="match status" value="1"/>
</dbReference>
<dbReference type="AlphaFoldDB" id="A0AAU7NW45"/>
<evidence type="ECO:0000256" key="5">
    <source>
        <dbReference type="ARBA" id="ARBA00022801"/>
    </source>
</evidence>
<keyword evidence="6 7" id="KW-0694">RNA-binding</keyword>
<dbReference type="InterPro" id="IPR000100">
    <property type="entry name" value="RNase_P"/>
</dbReference>
<gene>
    <name evidence="7 9" type="primary">rnpA</name>
    <name evidence="9" type="ORF">Q9L42_003440</name>
</gene>
<keyword evidence="10" id="KW-1185">Reference proteome</keyword>
<dbReference type="KEGG" id="mech:Q9L42_003440"/>
<accession>A0AAU7NW45</accession>
<dbReference type="InterPro" id="IPR014721">
    <property type="entry name" value="Ribsml_uS5_D2-typ_fold_subgr"/>
</dbReference>
<dbReference type="NCBIfam" id="TIGR00188">
    <property type="entry name" value="rnpA"/>
    <property type="match status" value="1"/>
</dbReference>
<protein>
    <recommendedName>
        <fullName evidence="7 8">Ribonuclease P protein component</fullName>
        <shortName evidence="7">RNase P protein</shortName>
        <shortName evidence="7">RNaseP protein</shortName>
        <ecNumber evidence="7 8">3.1.26.5</ecNumber>
    </recommendedName>
    <alternativeName>
        <fullName evidence="7">Protein C5</fullName>
    </alternativeName>
</protein>
<keyword evidence="4 7" id="KW-0255">Endonuclease</keyword>
<dbReference type="HAMAP" id="MF_00227">
    <property type="entry name" value="RNase_P"/>
    <property type="match status" value="1"/>
</dbReference>
<keyword evidence="5 7" id="KW-0378">Hydrolase</keyword>
<dbReference type="PROSITE" id="PS00648">
    <property type="entry name" value="RIBONUCLEASE_P"/>
    <property type="match status" value="1"/>
</dbReference>
<proteinExistence type="inferred from homology"/>
<keyword evidence="2 7" id="KW-0819">tRNA processing</keyword>
<evidence type="ECO:0000256" key="2">
    <source>
        <dbReference type="ARBA" id="ARBA00022694"/>
    </source>
</evidence>
<reference evidence="9 10" key="1">
    <citation type="journal article" date="2024" name="Microbiology">
        <title>Methylomarinum rosea sp. nov., a novel halophilic methanotrophic bacterium from the hypersaline Lake Elton.</title>
        <authorList>
            <person name="Suleimanov R.Z."/>
            <person name="Oshkin I.Y."/>
            <person name="Danilova O.V."/>
            <person name="Suzina N.E."/>
            <person name="Dedysh S.N."/>
        </authorList>
    </citation>
    <scope>NUCLEOTIDE SEQUENCE [LARGE SCALE GENOMIC DNA]</scope>
    <source>
        <strain evidence="9 10">Ch1-1</strain>
    </source>
</reference>
<dbReference type="RefSeq" id="WP_349431901.1">
    <property type="nucleotide sequence ID" value="NZ_CP157743.1"/>
</dbReference>
<evidence type="ECO:0000256" key="6">
    <source>
        <dbReference type="ARBA" id="ARBA00022884"/>
    </source>
</evidence>
<organism evidence="9 10">
    <name type="scientific">Methylomarinum roseum</name>
    <dbReference type="NCBI Taxonomy" id="3067653"/>
    <lineage>
        <taxon>Bacteria</taxon>
        <taxon>Pseudomonadati</taxon>
        <taxon>Pseudomonadota</taxon>
        <taxon>Gammaproteobacteria</taxon>
        <taxon>Methylococcales</taxon>
        <taxon>Methylococcaceae</taxon>
        <taxon>Methylomarinum</taxon>
    </lineage>
</organism>
<dbReference type="PANTHER" id="PTHR33992">
    <property type="entry name" value="RIBONUCLEASE P PROTEIN COMPONENT"/>
    <property type="match status" value="1"/>
</dbReference>
<comment type="subunit">
    <text evidence="7">Consists of a catalytic RNA component (M1 or rnpB) and a protein subunit.</text>
</comment>
<evidence type="ECO:0000256" key="4">
    <source>
        <dbReference type="ARBA" id="ARBA00022759"/>
    </source>
</evidence>
<dbReference type="Proteomes" id="UP001225378">
    <property type="component" value="Chromosome"/>
</dbReference>
<evidence type="ECO:0000313" key="10">
    <source>
        <dbReference type="Proteomes" id="UP001225378"/>
    </source>
</evidence>